<dbReference type="EMBL" id="CH445344">
    <property type="protein sequence ID" value="EAT80954.1"/>
    <property type="molecule type" value="Genomic_DNA"/>
</dbReference>
<proteinExistence type="predicted"/>
<dbReference type="GeneID" id="5979053"/>
<evidence type="ECO:0000313" key="2">
    <source>
        <dbReference type="Proteomes" id="UP000001055"/>
    </source>
</evidence>
<accession>Q0U8K4</accession>
<evidence type="ECO:0000313" key="1">
    <source>
        <dbReference type="EMBL" id="EAT80954.1"/>
    </source>
</evidence>
<dbReference type="InParanoid" id="Q0U8K4"/>
<dbReference type="KEGG" id="pno:SNOG_11910"/>
<sequence>MFRKHAVPRTSHALDCCDLGMTPPSSTFPPLLAG</sequence>
<dbReference type="RefSeq" id="XP_001802145.1">
    <property type="nucleotide sequence ID" value="XM_001802093.1"/>
</dbReference>
<reference evidence="2" key="1">
    <citation type="journal article" date="2007" name="Plant Cell">
        <title>Dothideomycete-plant interactions illuminated by genome sequencing and EST analysis of the wheat pathogen Stagonospora nodorum.</title>
        <authorList>
            <person name="Hane J.K."/>
            <person name="Lowe R.G."/>
            <person name="Solomon P.S."/>
            <person name="Tan K.C."/>
            <person name="Schoch C.L."/>
            <person name="Spatafora J.W."/>
            <person name="Crous P.W."/>
            <person name="Kodira C."/>
            <person name="Birren B.W."/>
            <person name="Galagan J.E."/>
            <person name="Torriani S.F."/>
            <person name="McDonald B.A."/>
            <person name="Oliver R.P."/>
        </authorList>
    </citation>
    <scope>NUCLEOTIDE SEQUENCE [LARGE SCALE GENOMIC DNA]</scope>
    <source>
        <strain evidence="2">SN15 / ATCC MYA-4574 / FGSC 10173</strain>
    </source>
</reference>
<dbReference type="AlphaFoldDB" id="Q0U8K4"/>
<name>Q0U8K4_PHANO</name>
<protein>
    <submittedName>
        <fullName evidence="1">Uncharacterized protein</fullName>
    </submittedName>
</protein>
<gene>
    <name evidence="1" type="ORF">SNOG_11910</name>
</gene>
<organism evidence="1 2">
    <name type="scientific">Phaeosphaeria nodorum (strain SN15 / ATCC MYA-4574 / FGSC 10173)</name>
    <name type="common">Glume blotch fungus</name>
    <name type="synonym">Parastagonospora nodorum</name>
    <dbReference type="NCBI Taxonomy" id="321614"/>
    <lineage>
        <taxon>Eukaryota</taxon>
        <taxon>Fungi</taxon>
        <taxon>Dikarya</taxon>
        <taxon>Ascomycota</taxon>
        <taxon>Pezizomycotina</taxon>
        <taxon>Dothideomycetes</taxon>
        <taxon>Pleosporomycetidae</taxon>
        <taxon>Pleosporales</taxon>
        <taxon>Pleosporineae</taxon>
        <taxon>Phaeosphaeriaceae</taxon>
        <taxon>Parastagonospora</taxon>
    </lineage>
</organism>
<dbReference type="HOGENOM" id="CLU_3377311_0_0_1"/>
<dbReference type="Proteomes" id="UP000001055">
    <property type="component" value="Unassembled WGS sequence"/>
</dbReference>